<gene>
    <name evidence="1" type="ORF">CDAR_402371</name>
</gene>
<evidence type="ECO:0000313" key="1">
    <source>
        <dbReference type="EMBL" id="GIY15840.1"/>
    </source>
</evidence>
<proteinExistence type="predicted"/>
<dbReference type="EMBL" id="BPLQ01005586">
    <property type="protein sequence ID" value="GIY15840.1"/>
    <property type="molecule type" value="Genomic_DNA"/>
</dbReference>
<sequence>MGCCSSPDPLNPMAEHFSPLMSEIITDGNSMNEISDFIWAIFTIFSCGSKTELSWSRAVSAARLGNKELFFFFGSRTATDDSVQQESGEALMDKRCPRFGVCRQQAPRDNQPPAICSRPILLKEVPPSLPFECNISDLVFTCSRR</sequence>
<dbReference type="AlphaFoldDB" id="A0AAV4R294"/>
<protein>
    <submittedName>
        <fullName evidence="1">Uncharacterized protein</fullName>
    </submittedName>
</protein>
<name>A0AAV4R294_9ARAC</name>
<comment type="caution">
    <text evidence="1">The sequence shown here is derived from an EMBL/GenBank/DDBJ whole genome shotgun (WGS) entry which is preliminary data.</text>
</comment>
<accession>A0AAV4R294</accession>
<dbReference type="Proteomes" id="UP001054837">
    <property type="component" value="Unassembled WGS sequence"/>
</dbReference>
<keyword evidence="2" id="KW-1185">Reference proteome</keyword>
<evidence type="ECO:0000313" key="2">
    <source>
        <dbReference type="Proteomes" id="UP001054837"/>
    </source>
</evidence>
<reference evidence="1 2" key="1">
    <citation type="submission" date="2021-06" db="EMBL/GenBank/DDBJ databases">
        <title>Caerostris darwini draft genome.</title>
        <authorList>
            <person name="Kono N."/>
            <person name="Arakawa K."/>
        </authorList>
    </citation>
    <scope>NUCLEOTIDE SEQUENCE [LARGE SCALE GENOMIC DNA]</scope>
</reference>
<organism evidence="1 2">
    <name type="scientific">Caerostris darwini</name>
    <dbReference type="NCBI Taxonomy" id="1538125"/>
    <lineage>
        <taxon>Eukaryota</taxon>
        <taxon>Metazoa</taxon>
        <taxon>Ecdysozoa</taxon>
        <taxon>Arthropoda</taxon>
        <taxon>Chelicerata</taxon>
        <taxon>Arachnida</taxon>
        <taxon>Araneae</taxon>
        <taxon>Araneomorphae</taxon>
        <taxon>Entelegynae</taxon>
        <taxon>Araneoidea</taxon>
        <taxon>Araneidae</taxon>
        <taxon>Caerostris</taxon>
    </lineage>
</organism>